<name>A0A1R4ACE7_BABMR</name>
<feature type="region of interest" description="Disordered" evidence="1">
    <location>
        <begin position="247"/>
        <end position="299"/>
    </location>
</feature>
<dbReference type="Proteomes" id="UP000002899">
    <property type="component" value="Chromosome III"/>
</dbReference>
<sequence>MSNHEDIPPLQFKKLEPISYQSEYEMDYNVQAQNCTSYSTLDLVSARDSATSSSMVTARSTDTPKSSNYDKLDPTDIAKKLYDVFKASEELCDAAKLKFGEMEFNESCKCVIGQIASASHFVLPWNAIKLLLAISWIKILEEFDNPNKMDLEEVKVLYMSQILKFNKPFLTVQRFAEILFHQPYKQIDKFLNATVRIIFIRESNYINGPNEGLYTDDIIALVKITNKWQQMLGEKMKQMGLEVDEEIWSSSETEKSDKKEDETSLDEEKRDNNTPSDAIKRDFDEEDENIHSKRAKIQL</sequence>
<evidence type="ECO:0000313" key="3">
    <source>
        <dbReference type="Proteomes" id="UP000002899"/>
    </source>
</evidence>
<gene>
    <name evidence="2" type="ORF">BMR1_03g04415</name>
</gene>
<proteinExistence type="predicted"/>
<accession>A0A1R4ACE7</accession>
<reference evidence="2 3" key="3">
    <citation type="journal article" date="2016" name="Sci. Rep.">
        <title>Genome-wide diversity and gene expression profiling of Babesia microti isolates identify polymorphic genes that mediate host-pathogen interactions.</title>
        <authorList>
            <person name="Silva J.C."/>
            <person name="Cornillot E."/>
            <person name="McCracken C."/>
            <person name="Usmani-Brown S."/>
            <person name="Dwivedi A."/>
            <person name="Ifeonu O.O."/>
            <person name="Crabtree J."/>
            <person name="Gotia H.T."/>
            <person name="Virji A.Z."/>
            <person name="Reynes C."/>
            <person name="Colinge J."/>
            <person name="Kumar V."/>
            <person name="Lawres L."/>
            <person name="Pazzi J.E."/>
            <person name="Pablo J.V."/>
            <person name="Hung C."/>
            <person name="Brancato J."/>
            <person name="Kumari P."/>
            <person name="Orvis J."/>
            <person name="Tretina K."/>
            <person name="Chibucos M."/>
            <person name="Ott S."/>
            <person name="Sadzewicz L."/>
            <person name="Sengamalay N."/>
            <person name="Shetty A.C."/>
            <person name="Su Q."/>
            <person name="Tallon L."/>
            <person name="Fraser C.M."/>
            <person name="Frutos R."/>
            <person name="Molina D.M."/>
            <person name="Krause P.J."/>
            <person name="Ben Mamoun C."/>
        </authorList>
    </citation>
    <scope>NUCLEOTIDE SEQUENCE [LARGE SCALE GENOMIC DNA]</scope>
    <source>
        <strain evidence="2 3">RI</strain>
    </source>
</reference>
<feature type="compositionally biased region" description="Basic and acidic residues" evidence="1">
    <location>
        <begin position="252"/>
        <end position="283"/>
    </location>
</feature>
<reference evidence="2 3" key="2">
    <citation type="journal article" date="2013" name="PLoS ONE">
        <title>Whole genome mapping and re-organization of the nuclear and mitochondrial genomes of Babesia microti isolates.</title>
        <authorList>
            <person name="Cornillot E."/>
            <person name="Dassouli A."/>
            <person name="Garg A."/>
            <person name="Pachikara N."/>
            <person name="Randazzo S."/>
            <person name="Depoix D."/>
            <person name="Carcy B."/>
            <person name="Delbecq S."/>
            <person name="Frutos R."/>
            <person name="Silva J.C."/>
            <person name="Sutton R."/>
            <person name="Krause P.J."/>
            <person name="Mamoun C.B."/>
        </authorList>
    </citation>
    <scope>NUCLEOTIDE SEQUENCE [LARGE SCALE GENOMIC DNA]</scope>
    <source>
        <strain evidence="2 3">RI</strain>
    </source>
</reference>
<dbReference type="RefSeq" id="XP_021338805.1">
    <property type="nucleotide sequence ID" value="XM_021482267.1"/>
</dbReference>
<protein>
    <submittedName>
        <fullName evidence="2">Uncharacterized protein</fullName>
    </submittedName>
</protein>
<dbReference type="GeneID" id="24425530"/>
<evidence type="ECO:0000256" key="1">
    <source>
        <dbReference type="SAM" id="MobiDB-lite"/>
    </source>
</evidence>
<organism evidence="2 3">
    <name type="scientific">Babesia microti (strain RI)</name>
    <dbReference type="NCBI Taxonomy" id="1133968"/>
    <lineage>
        <taxon>Eukaryota</taxon>
        <taxon>Sar</taxon>
        <taxon>Alveolata</taxon>
        <taxon>Apicomplexa</taxon>
        <taxon>Aconoidasida</taxon>
        <taxon>Piroplasmida</taxon>
        <taxon>Babesiidae</taxon>
        <taxon>Babesia</taxon>
    </lineage>
</organism>
<dbReference type="VEuPathDB" id="PiroplasmaDB:BMR1_03g04415"/>
<reference evidence="2 3" key="1">
    <citation type="journal article" date="2012" name="Nucleic Acids Res.">
        <title>Sequencing of the smallest Apicomplexan genome from the human pathogen Babesia microti.</title>
        <authorList>
            <person name="Cornillot E."/>
            <person name="Hadj-Kaddour K."/>
            <person name="Dassouli A."/>
            <person name="Noel B."/>
            <person name="Ranwez V."/>
            <person name="Vacherie B."/>
            <person name="Augagneur Y."/>
            <person name="Bres V."/>
            <person name="Duclos A."/>
            <person name="Randazzo S."/>
            <person name="Carcy B."/>
            <person name="Debierre-Grockiego F."/>
            <person name="Delbecq S."/>
            <person name="Moubri-Menage K."/>
            <person name="Shams-Eldin H."/>
            <person name="Usmani-Brown S."/>
            <person name="Bringaud F."/>
            <person name="Wincker P."/>
            <person name="Vivares C.P."/>
            <person name="Schwarz R.T."/>
            <person name="Schetters T.P."/>
            <person name="Krause P.J."/>
            <person name="Gorenflot A."/>
            <person name="Berry V."/>
            <person name="Barbe V."/>
            <person name="Ben Mamoun C."/>
        </authorList>
    </citation>
    <scope>NUCLEOTIDE SEQUENCE [LARGE SCALE GENOMIC DNA]</scope>
    <source>
        <strain evidence="2 3">RI</strain>
    </source>
</reference>
<dbReference type="EMBL" id="LN871598">
    <property type="protein sequence ID" value="SJK86676.1"/>
    <property type="molecule type" value="Genomic_DNA"/>
</dbReference>
<dbReference type="KEGG" id="bmic:BMR1_03g04415"/>
<keyword evidence="3" id="KW-1185">Reference proteome</keyword>
<dbReference type="AlphaFoldDB" id="A0A1R4ACE7"/>
<evidence type="ECO:0000313" key="2">
    <source>
        <dbReference type="EMBL" id="SJK86676.1"/>
    </source>
</evidence>